<dbReference type="InterPro" id="IPR004358">
    <property type="entry name" value="Sig_transdc_His_kin-like_C"/>
</dbReference>
<feature type="domain" description="PAS" evidence="7">
    <location>
        <begin position="142"/>
        <end position="193"/>
    </location>
</feature>
<dbReference type="CDD" id="cd00082">
    <property type="entry name" value="HisKA"/>
    <property type="match status" value="1"/>
</dbReference>
<dbReference type="Pfam" id="PF02518">
    <property type="entry name" value="HATPase_c"/>
    <property type="match status" value="1"/>
</dbReference>
<evidence type="ECO:0000313" key="9">
    <source>
        <dbReference type="EMBL" id="WKN34865.1"/>
    </source>
</evidence>
<dbReference type="PROSITE" id="PS50113">
    <property type="entry name" value="PAC"/>
    <property type="match status" value="2"/>
</dbReference>
<feature type="domain" description="PAC" evidence="8">
    <location>
        <begin position="90"/>
        <end position="141"/>
    </location>
</feature>
<protein>
    <recommendedName>
        <fullName evidence="2">histidine kinase</fullName>
        <ecNumber evidence="2">2.7.13.3</ecNumber>
    </recommendedName>
</protein>
<feature type="domain" description="Histidine kinase" evidence="6">
    <location>
        <begin position="528"/>
        <end position="740"/>
    </location>
</feature>
<dbReference type="Gene3D" id="3.30.450.20">
    <property type="entry name" value="PAS domain"/>
    <property type="match status" value="4"/>
</dbReference>
<evidence type="ECO:0000256" key="4">
    <source>
        <dbReference type="ARBA" id="ARBA00022679"/>
    </source>
</evidence>
<dbReference type="PANTHER" id="PTHR43304">
    <property type="entry name" value="PHYTOCHROME-LIKE PROTEIN CPH1"/>
    <property type="match status" value="1"/>
</dbReference>
<sequence length="743" mass="85260">MLAYKNNYIPSQNPFHFINSLPTATVLIDKKGKIKEINSLASVLLGATPDRLIGRPLINRRWNMVDTFGNPLIAAQTLLSDLPNHKNDISELEIGITCKQGLRWLSLHTSPLLSDADEYQGAFVSFFDITDKKNTEKKLQQREQWLLSITESQTSYVIRTDLNGHFVYLNNAALQHFGYSADELLNQPVYSIMDRNSTHQCIKAKAYCLENPSRPTSIEVRCHNKQQEYFWTTWELVGVCNEQGEVTEIQAVGRDVSRKKRESALLADTSRMARVGGWEINELTKQISWTPETYRIHDLPEGSPVTLKRSIHFYHPDDRPIIRKALRNMLLRGESFDLKLRMVTAQKRNVWVRVIGQYESIYGNYTRAYGVIQDVTASQLTEERIRQREWLLKSVFNSTADALFLIDLKGKFIDCNESALRIFEVDRKKDILGKYGMDFQKNPFSELESETIRDTVSNAGVWRSEEEFITAKNMPFWGNLAITAFKGADFGVMRVTDITDQKDAEALLIESNQHLQKVNEELDRFVYSASHDLRAPLTSIMGLITLSEMEEMGEALQDYLQHMKKSANRLDTFITDLTHFSRNARLEVKVEAICFEEIVQVLFEQYQFIDHTIPVKTLLEVSQTNPFYSDHSRLQVVLGNIISNALKYTREQEEESYVKVKVSVIAEEAIIHIIDNGIGIDPTYIEKIFDMFYRANHFKPGSGLGLYIVKETLEKLKGTIKVSSTLEKGTRFTIRIPSLQSET</sequence>
<dbReference type="SMART" id="SM00387">
    <property type="entry name" value="HATPase_c"/>
    <property type="match status" value="1"/>
</dbReference>
<keyword evidence="3" id="KW-0597">Phosphoprotein</keyword>
<evidence type="ECO:0000256" key="3">
    <source>
        <dbReference type="ARBA" id="ARBA00022553"/>
    </source>
</evidence>
<dbReference type="SUPFAM" id="SSF55874">
    <property type="entry name" value="ATPase domain of HSP90 chaperone/DNA topoisomerase II/histidine kinase"/>
    <property type="match status" value="1"/>
</dbReference>
<dbReference type="GO" id="GO:0006355">
    <property type="term" value="P:regulation of DNA-templated transcription"/>
    <property type="evidence" value="ECO:0007669"/>
    <property type="project" value="InterPro"/>
</dbReference>
<dbReference type="PANTHER" id="PTHR43304:SF1">
    <property type="entry name" value="PAC DOMAIN-CONTAINING PROTEIN"/>
    <property type="match status" value="1"/>
</dbReference>
<reference evidence="9" key="1">
    <citation type="journal article" date="2023" name="Comput. Struct. Biotechnol. J.">
        <title>Discovery of a novel marine Bacteroidetes with a rich repertoire of carbohydrate-active enzymes.</title>
        <authorList>
            <person name="Chen B."/>
            <person name="Liu G."/>
            <person name="Chen Q."/>
            <person name="Wang H."/>
            <person name="Liu L."/>
            <person name="Tang K."/>
        </authorList>
    </citation>
    <scope>NUCLEOTIDE SEQUENCE</scope>
    <source>
        <strain evidence="9">TK19036</strain>
    </source>
</reference>
<feature type="domain" description="PAS" evidence="7">
    <location>
        <begin position="18"/>
        <end position="58"/>
    </location>
</feature>
<dbReference type="SMART" id="SM00086">
    <property type="entry name" value="PAC"/>
    <property type="match status" value="3"/>
</dbReference>
<dbReference type="InterPro" id="IPR005467">
    <property type="entry name" value="His_kinase_dom"/>
</dbReference>
<dbReference type="InterPro" id="IPR035965">
    <property type="entry name" value="PAS-like_dom_sf"/>
</dbReference>
<dbReference type="SMART" id="SM00091">
    <property type="entry name" value="PAS"/>
    <property type="match status" value="3"/>
</dbReference>
<name>A0AA49GHH3_9BACT</name>
<dbReference type="Pfam" id="PF08447">
    <property type="entry name" value="PAS_3"/>
    <property type="match status" value="1"/>
</dbReference>
<dbReference type="InterPro" id="IPR013767">
    <property type="entry name" value="PAS_fold"/>
</dbReference>
<evidence type="ECO:0000256" key="1">
    <source>
        <dbReference type="ARBA" id="ARBA00000085"/>
    </source>
</evidence>
<dbReference type="Gene3D" id="1.10.287.130">
    <property type="match status" value="1"/>
</dbReference>
<dbReference type="AlphaFoldDB" id="A0AA49GHH3"/>
<feature type="domain" description="PAC" evidence="8">
    <location>
        <begin position="216"/>
        <end position="268"/>
    </location>
</feature>
<evidence type="ECO:0000259" key="6">
    <source>
        <dbReference type="PROSITE" id="PS50109"/>
    </source>
</evidence>
<dbReference type="Pfam" id="PF13426">
    <property type="entry name" value="PAS_9"/>
    <property type="match status" value="2"/>
</dbReference>
<evidence type="ECO:0000259" key="8">
    <source>
        <dbReference type="PROSITE" id="PS50113"/>
    </source>
</evidence>
<dbReference type="InterPro" id="IPR052162">
    <property type="entry name" value="Sensor_kinase/Photoreceptor"/>
</dbReference>
<keyword evidence="5 9" id="KW-0418">Kinase</keyword>
<dbReference type="EC" id="2.7.13.3" evidence="2"/>
<dbReference type="NCBIfam" id="TIGR00229">
    <property type="entry name" value="sensory_box"/>
    <property type="match status" value="3"/>
</dbReference>
<organism evidence="9">
    <name type="scientific">Roseihalotalea indica</name>
    <dbReference type="NCBI Taxonomy" id="2867963"/>
    <lineage>
        <taxon>Bacteria</taxon>
        <taxon>Pseudomonadati</taxon>
        <taxon>Bacteroidota</taxon>
        <taxon>Cytophagia</taxon>
        <taxon>Cytophagales</taxon>
        <taxon>Catalimonadaceae</taxon>
        <taxon>Roseihalotalea</taxon>
    </lineage>
</organism>
<proteinExistence type="predicted"/>
<dbReference type="Gene3D" id="3.30.565.10">
    <property type="entry name" value="Histidine kinase-like ATPase, C-terminal domain"/>
    <property type="match status" value="1"/>
</dbReference>
<dbReference type="InterPro" id="IPR036890">
    <property type="entry name" value="HATPase_C_sf"/>
</dbReference>
<dbReference type="Pfam" id="PF00512">
    <property type="entry name" value="HisKA"/>
    <property type="match status" value="1"/>
</dbReference>
<dbReference type="PRINTS" id="PR00344">
    <property type="entry name" value="BCTRLSENSOR"/>
</dbReference>
<dbReference type="EMBL" id="CP120682">
    <property type="protein sequence ID" value="WKN34865.1"/>
    <property type="molecule type" value="Genomic_DNA"/>
</dbReference>
<dbReference type="InterPro" id="IPR036097">
    <property type="entry name" value="HisK_dim/P_sf"/>
</dbReference>
<accession>A0AA49GHH3</accession>
<dbReference type="PROSITE" id="PS50109">
    <property type="entry name" value="HIS_KIN"/>
    <property type="match status" value="1"/>
</dbReference>
<dbReference type="InterPro" id="IPR013655">
    <property type="entry name" value="PAS_fold_3"/>
</dbReference>
<dbReference type="PROSITE" id="PS50112">
    <property type="entry name" value="PAS"/>
    <property type="match status" value="2"/>
</dbReference>
<gene>
    <name evidence="9" type="ORF">K4G66_21045</name>
</gene>
<comment type="catalytic activity">
    <reaction evidence="1">
        <text>ATP + protein L-histidine = ADP + protein N-phospho-L-histidine.</text>
        <dbReference type="EC" id="2.7.13.3"/>
    </reaction>
</comment>
<dbReference type="InterPro" id="IPR003661">
    <property type="entry name" value="HisK_dim/P_dom"/>
</dbReference>
<evidence type="ECO:0000256" key="2">
    <source>
        <dbReference type="ARBA" id="ARBA00012438"/>
    </source>
</evidence>
<dbReference type="InterPro" id="IPR001610">
    <property type="entry name" value="PAC"/>
</dbReference>
<dbReference type="SUPFAM" id="SSF47384">
    <property type="entry name" value="Homodimeric domain of signal transducing histidine kinase"/>
    <property type="match status" value="1"/>
</dbReference>
<dbReference type="CDD" id="cd00075">
    <property type="entry name" value="HATPase"/>
    <property type="match status" value="1"/>
</dbReference>
<dbReference type="SUPFAM" id="SSF55785">
    <property type="entry name" value="PYP-like sensor domain (PAS domain)"/>
    <property type="match status" value="4"/>
</dbReference>
<dbReference type="InterPro" id="IPR000014">
    <property type="entry name" value="PAS"/>
</dbReference>
<evidence type="ECO:0000259" key="7">
    <source>
        <dbReference type="PROSITE" id="PS50112"/>
    </source>
</evidence>
<dbReference type="CDD" id="cd00130">
    <property type="entry name" value="PAS"/>
    <property type="match status" value="4"/>
</dbReference>
<dbReference type="GO" id="GO:0000155">
    <property type="term" value="F:phosphorelay sensor kinase activity"/>
    <property type="evidence" value="ECO:0007669"/>
    <property type="project" value="InterPro"/>
</dbReference>
<dbReference type="InterPro" id="IPR003594">
    <property type="entry name" value="HATPase_dom"/>
</dbReference>
<keyword evidence="4" id="KW-0808">Transferase</keyword>
<dbReference type="Pfam" id="PF00989">
    <property type="entry name" value="PAS"/>
    <property type="match status" value="1"/>
</dbReference>
<dbReference type="SMART" id="SM00388">
    <property type="entry name" value="HisKA"/>
    <property type="match status" value="1"/>
</dbReference>
<dbReference type="InterPro" id="IPR000700">
    <property type="entry name" value="PAS-assoc_C"/>
</dbReference>
<evidence type="ECO:0000256" key="5">
    <source>
        <dbReference type="ARBA" id="ARBA00022777"/>
    </source>
</evidence>
<reference evidence="9" key="2">
    <citation type="journal article" date="2024" name="Antonie Van Leeuwenhoek">
        <title>Roseihalotalea indica gen. nov., sp. nov., a halophilic Bacteroidetes from mesopelagic Southwest Indian Ocean with higher carbohydrate metabolic potential.</title>
        <authorList>
            <person name="Chen B."/>
            <person name="Zhang M."/>
            <person name="Lin D."/>
            <person name="Ye J."/>
            <person name="Tang K."/>
        </authorList>
    </citation>
    <scope>NUCLEOTIDE SEQUENCE</scope>
    <source>
        <strain evidence="9">TK19036</strain>
    </source>
</reference>